<organism evidence="2">
    <name type="scientific">Branchiostoma floridae</name>
    <name type="common">Florida lancelet</name>
    <name type="synonym">Amphioxus</name>
    <dbReference type="NCBI Taxonomy" id="7739"/>
    <lineage>
        <taxon>Eukaryota</taxon>
        <taxon>Metazoa</taxon>
        <taxon>Chordata</taxon>
        <taxon>Cephalochordata</taxon>
        <taxon>Leptocardii</taxon>
        <taxon>Amphioxiformes</taxon>
        <taxon>Branchiostomatidae</taxon>
        <taxon>Branchiostoma</taxon>
    </lineage>
</organism>
<dbReference type="PANTHER" id="PTHR22168">
    <property type="entry name" value="TMEM26 PROTEIN"/>
    <property type="match status" value="1"/>
</dbReference>
<dbReference type="Pfam" id="PF09772">
    <property type="entry name" value="Tmem26"/>
    <property type="match status" value="2"/>
</dbReference>
<dbReference type="PANTHER" id="PTHR22168:SF3">
    <property type="entry name" value="TRANSMEMBRANE PROTEIN 26"/>
    <property type="match status" value="1"/>
</dbReference>
<feature type="transmembrane region" description="Helical" evidence="1">
    <location>
        <begin position="172"/>
        <end position="191"/>
    </location>
</feature>
<dbReference type="InParanoid" id="C3XPV1"/>
<evidence type="ECO:0008006" key="3">
    <source>
        <dbReference type="Google" id="ProtNLM"/>
    </source>
</evidence>
<accession>C3XPV1</accession>
<keyword evidence="1" id="KW-0472">Membrane</keyword>
<dbReference type="InterPro" id="IPR019169">
    <property type="entry name" value="Transmembrane_26"/>
</dbReference>
<feature type="transmembrane region" description="Helical" evidence="1">
    <location>
        <begin position="42"/>
        <end position="62"/>
    </location>
</feature>
<keyword evidence="1" id="KW-0812">Transmembrane</keyword>
<sequence>MSTIILTCNSVSSWLGLPWSEQAVYAASVALSRRGNRPHPVGFSSALLTRLLFAAHGVLCIWRTSIVQGTSNFWFLMLAEAGLFIETLFTLIARKGKEWKWFCPSVLFFLGCTVPSIWFLELDQLERRLAARSVMQDACKNMTVNVTVTSDTPDALHLHSIGINAALTIENWVLALEQILVFLLIIGRWLLPRGDLTRDELSQLLLVYIGMAADIVELFEVFEEENVMYNTRVVYCVLALFSWSLLQFTIVFTAVKARKSRLGAINTVETVDHSISRDNQVFNSQNQPPKWHNGHRRDSVCQHCGAAKRSAEEVQKKRTICGCCHPDIFAISTTILMQDGPFLAFRLYLIFYEHIITQGLLFFIGKNALVIVLQIYRVIVICTEEEQGDSAAEGKELTDFVTIVKDDNRNSDVAGYENNALDVHETTVTNGQNGATPE</sequence>
<dbReference type="EMBL" id="GG666451">
    <property type="protein sequence ID" value="EEN69972.1"/>
    <property type="molecule type" value="Genomic_DNA"/>
</dbReference>
<keyword evidence="1" id="KW-1133">Transmembrane helix</keyword>
<gene>
    <name evidence="2" type="ORF">BRAFLDRAFT_67474</name>
</gene>
<protein>
    <recommendedName>
        <fullName evidence="3">Transmembrane protein 26</fullName>
    </recommendedName>
</protein>
<name>C3XPV1_BRAFL</name>
<feature type="transmembrane region" description="Helical" evidence="1">
    <location>
        <begin position="99"/>
        <end position="120"/>
    </location>
</feature>
<evidence type="ECO:0000256" key="1">
    <source>
        <dbReference type="SAM" id="Phobius"/>
    </source>
</evidence>
<proteinExistence type="predicted"/>
<dbReference type="eggNOG" id="KOG4610">
    <property type="taxonomic scope" value="Eukaryota"/>
</dbReference>
<evidence type="ECO:0000313" key="2">
    <source>
        <dbReference type="EMBL" id="EEN69972.1"/>
    </source>
</evidence>
<feature type="transmembrane region" description="Helical" evidence="1">
    <location>
        <begin position="234"/>
        <end position="255"/>
    </location>
</feature>
<dbReference type="AlphaFoldDB" id="C3XPV1"/>
<reference evidence="2" key="1">
    <citation type="journal article" date="2008" name="Nature">
        <title>The amphioxus genome and the evolution of the chordate karyotype.</title>
        <authorList>
            <consortium name="US DOE Joint Genome Institute (JGI-PGF)"/>
            <person name="Putnam N.H."/>
            <person name="Butts T."/>
            <person name="Ferrier D.E.K."/>
            <person name="Furlong R.F."/>
            <person name="Hellsten U."/>
            <person name="Kawashima T."/>
            <person name="Robinson-Rechavi M."/>
            <person name="Shoguchi E."/>
            <person name="Terry A."/>
            <person name="Yu J.-K."/>
            <person name="Benito-Gutierrez E.L."/>
            <person name="Dubchak I."/>
            <person name="Garcia-Fernandez J."/>
            <person name="Gibson-Brown J.J."/>
            <person name="Grigoriev I.V."/>
            <person name="Horton A.C."/>
            <person name="de Jong P.J."/>
            <person name="Jurka J."/>
            <person name="Kapitonov V.V."/>
            <person name="Kohara Y."/>
            <person name="Kuroki Y."/>
            <person name="Lindquist E."/>
            <person name="Lucas S."/>
            <person name="Osoegawa K."/>
            <person name="Pennacchio L.A."/>
            <person name="Salamov A.A."/>
            <person name="Satou Y."/>
            <person name="Sauka-Spengler T."/>
            <person name="Schmutz J."/>
            <person name="Shin-I T."/>
            <person name="Toyoda A."/>
            <person name="Bronner-Fraser M."/>
            <person name="Fujiyama A."/>
            <person name="Holland L.Z."/>
            <person name="Holland P.W.H."/>
            <person name="Satoh N."/>
            <person name="Rokhsar D.S."/>
        </authorList>
    </citation>
    <scope>NUCLEOTIDE SEQUENCE [LARGE SCALE GENOMIC DNA]</scope>
    <source>
        <strain evidence="2">S238N-H82</strain>
        <tissue evidence="2">Testes</tissue>
    </source>
</reference>
<feature type="transmembrane region" description="Helical" evidence="1">
    <location>
        <begin position="203"/>
        <end position="222"/>
    </location>
</feature>
<feature type="transmembrane region" description="Helical" evidence="1">
    <location>
        <begin position="74"/>
        <end position="93"/>
    </location>
</feature>